<accession>A0A0F9SAU3</accession>
<name>A0A0F9SAU3_9ZZZZ</name>
<sequence length="58" mass="6342">MESIYDILLAAAELLAPREPDTIVMDSVKWAADAHLRASQLRRIASEDYTPIGAKSNG</sequence>
<dbReference type="AlphaFoldDB" id="A0A0F9SAU3"/>
<protein>
    <submittedName>
        <fullName evidence="1">Uncharacterized protein</fullName>
    </submittedName>
</protein>
<proteinExistence type="predicted"/>
<gene>
    <name evidence="1" type="ORF">LCGC14_0874040</name>
</gene>
<comment type="caution">
    <text evidence="1">The sequence shown here is derived from an EMBL/GenBank/DDBJ whole genome shotgun (WGS) entry which is preliminary data.</text>
</comment>
<reference evidence="1" key="1">
    <citation type="journal article" date="2015" name="Nature">
        <title>Complex archaea that bridge the gap between prokaryotes and eukaryotes.</title>
        <authorList>
            <person name="Spang A."/>
            <person name="Saw J.H."/>
            <person name="Jorgensen S.L."/>
            <person name="Zaremba-Niedzwiedzka K."/>
            <person name="Martijn J."/>
            <person name="Lind A.E."/>
            <person name="van Eijk R."/>
            <person name="Schleper C."/>
            <person name="Guy L."/>
            <person name="Ettema T.J."/>
        </authorList>
    </citation>
    <scope>NUCLEOTIDE SEQUENCE</scope>
</reference>
<evidence type="ECO:0000313" key="1">
    <source>
        <dbReference type="EMBL" id="KKN26488.1"/>
    </source>
</evidence>
<dbReference type="EMBL" id="LAZR01002714">
    <property type="protein sequence ID" value="KKN26488.1"/>
    <property type="molecule type" value="Genomic_DNA"/>
</dbReference>
<organism evidence="1">
    <name type="scientific">marine sediment metagenome</name>
    <dbReference type="NCBI Taxonomy" id="412755"/>
    <lineage>
        <taxon>unclassified sequences</taxon>
        <taxon>metagenomes</taxon>
        <taxon>ecological metagenomes</taxon>
    </lineage>
</organism>